<reference evidence="1" key="1">
    <citation type="submission" date="2019-12" db="EMBL/GenBank/DDBJ databases">
        <title>An insight into the sialome of adult female Ixodes ricinus ticks feeding for 6 days.</title>
        <authorList>
            <person name="Perner J."/>
            <person name="Ribeiro J.M.C."/>
        </authorList>
    </citation>
    <scope>NUCLEOTIDE SEQUENCE</scope>
    <source>
        <strain evidence="1">Semi-engorged</strain>
        <tissue evidence="1">Salivary glands</tissue>
    </source>
</reference>
<accession>A0A6B0TSX1</accession>
<name>A0A6B0TSX1_IXORI</name>
<evidence type="ECO:0000313" key="1">
    <source>
        <dbReference type="EMBL" id="MXU83042.1"/>
    </source>
</evidence>
<dbReference type="AlphaFoldDB" id="A0A6B0TSX1"/>
<sequence>MQGKFVLTAVLLRAPEGLQLLPAVSLYVGRALALRQGLATGLHSFGLGAAKRHQTRAFACRQRAVVLREPAFH</sequence>
<dbReference type="EMBL" id="GIFC01000959">
    <property type="protein sequence ID" value="MXU83042.1"/>
    <property type="molecule type" value="Transcribed_RNA"/>
</dbReference>
<organism evidence="1">
    <name type="scientific">Ixodes ricinus</name>
    <name type="common">Common tick</name>
    <name type="synonym">Acarus ricinus</name>
    <dbReference type="NCBI Taxonomy" id="34613"/>
    <lineage>
        <taxon>Eukaryota</taxon>
        <taxon>Metazoa</taxon>
        <taxon>Ecdysozoa</taxon>
        <taxon>Arthropoda</taxon>
        <taxon>Chelicerata</taxon>
        <taxon>Arachnida</taxon>
        <taxon>Acari</taxon>
        <taxon>Parasitiformes</taxon>
        <taxon>Ixodida</taxon>
        <taxon>Ixodoidea</taxon>
        <taxon>Ixodidae</taxon>
        <taxon>Ixodinae</taxon>
        <taxon>Ixodes</taxon>
    </lineage>
</organism>
<protein>
    <submittedName>
        <fullName evidence="1">Putative secreted protein</fullName>
    </submittedName>
</protein>
<proteinExistence type="predicted"/>